<dbReference type="SUPFAM" id="SSF160369">
    <property type="entry name" value="Ribosomal protein L10-like"/>
    <property type="match status" value="1"/>
</dbReference>
<dbReference type="KEGG" id="aplt:ANPL_03700"/>
<evidence type="ECO:0000313" key="8">
    <source>
        <dbReference type="Proteomes" id="UP000500930"/>
    </source>
</evidence>
<dbReference type="CDD" id="cd05797">
    <property type="entry name" value="Ribosomal_L10"/>
    <property type="match status" value="1"/>
</dbReference>
<dbReference type="AlphaFoldDB" id="A0A858PYZ4"/>
<protein>
    <recommendedName>
        <fullName evidence="5">Large ribosomal subunit protein uL10</fullName>
    </recommendedName>
    <alternativeName>
        <fullName evidence="6">50S ribosomal protein L10</fullName>
    </alternativeName>
</protein>
<comment type="similarity">
    <text evidence="2">Belongs to the universal ribosomal protein uL10 family.</text>
</comment>
<evidence type="ECO:0000256" key="5">
    <source>
        <dbReference type="ARBA" id="ARBA00035202"/>
    </source>
</evidence>
<dbReference type="GO" id="GO:0005840">
    <property type="term" value="C:ribosome"/>
    <property type="evidence" value="ECO:0007669"/>
    <property type="project" value="UniProtKB-KW"/>
</dbReference>
<dbReference type="Gene3D" id="3.30.70.1730">
    <property type="match status" value="1"/>
</dbReference>
<reference evidence="7 8" key="1">
    <citation type="journal article" date="2020" name="Pathogens">
        <title>First Whole Genome Sequence of Anaplasma platys, an Obligate Intracellular Rickettsial Pathogen of Dogs.</title>
        <authorList>
            <person name="Llanes A."/>
            <person name="Rajeev S."/>
        </authorList>
    </citation>
    <scope>NUCLEOTIDE SEQUENCE [LARGE SCALE GENOMIC DNA]</scope>
    <source>
        <strain evidence="7 8">S3</strain>
    </source>
</reference>
<evidence type="ECO:0000256" key="1">
    <source>
        <dbReference type="ARBA" id="ARBA00002633"/>
    </source>
</evidence>
<comment type="function">
    <text evidence="1">Forms part of the ribosomal stalk, playing a central role in the interaction of the ribosome with GTP-bound translation factors.</text>
</comment>
<keyword evidence="4" id="KW-0687">Ribonucleoprotein</keyword>
<organism evidence="7 8">
    <name type="scientific">Anaplasma platys</name>
    <dbReference type="NCBI Taxonomy" id="949"/>
    <lineage>
        <taxon>Bacteria</taxon>
        <taxon>Pseudomonadati</taxon>
        <taxon>Pseudomonadota</taxon>
        <taxon>Alphaproteobacteria</taxon>
        <taxon>Rickettsiales</taxon>
        <taxon>Anaplasmataceae</taxon>
        <taxon>Anaplasma</taxon>
    </lineage>
</organism>
<dbReference type="Pfam" id="PF00466">
    <property type="entry name" value="Ribosomal_L10"/>
    <property type="match status" value="1"/>
</dbReference>
<dbReference type="InterPro" id="IPR047865">
    <property type="entry name" value="Ribosomal_uL10_bac_type"/>
</dbReference>
<evidence type="ECO:0000256" key="3">
    <source>
        <dbReference type="ARBA" id="ARBA00022980"/>
    </source>
</evidence>
<dbReference type="Proteomes" id="UP000500930">
    <property type="component" value="Chromosome"/>
</dbReference>
<dbReference type="PANTHER" id="PTHR11560">
    <property type="entry name" value="39S RIBOSOMAL PROTEIN L10, MITOCHONDRIAL"/>
    <property type="match status" value="1"/>
</dbReference>
<dbReference type="NCBIfam" id="NF000955">
    <property type="entry name" value="PRK00099.1-1"/>
    <property type="match status" value="1"/>
</dbReference>
<keyword evidence="8" id="KW-1185">Reference proteome</keyword>
<evidence type="ECO:0000256" key="4">
    <source>
        <dbReference type="ARBA" id="ARBA00023274"/>
    </source>
</evidence>
<dbReference type="EMBL" id="CP046391">
    <property type="protein sequence ID" value="QJC27790.1"/>
    <property type="molecule type" value="Genomic_DNA"/>
</dbReference>
<accession>A0A858PYZ4</accession>
<evidence type="ECO:0000256" key="2">
    <source>
        <dbReference type="ARBA" id="ARBA00008889"/>
    </source>
</evidence>
<keyword evidence="3 7" id="KW-0689">Ribosomal protein</keyword>
<gene>
    <name evidence="7" type="primary">rplJ</name>
    <name evidence="7" type="ORF">ANPL_03700</name>
</gene>
<dbReference type="GO" id="GO:1990904">
    <property type="term" value="C:ribonucleoprotein complex"/>
    <property type="evidence" value="ECO:0007669"/>
    <property type="project" value="UniProtKB-KW"/>
</dbReference>
<proteinExistence type="inferred from homology"/>
<dbReference type="InterPro" id="IPR001790">
    <property type="entry name" value="Ribosomal_uL10"/>
</dbReference>
<evidence type="ECO:0000313" key="7">
    <source>
        <dbReference type="EMBL" id="QJC27790.1"/>
    </source>
</evidence>
<name>A0A858PYZ4_9RICK</name>
<dbReference type="InterPro" id="IPR043141">
    <property type="entry name" value="Ribosomal_uL10-like_sf"/>
</dbReference>
<evidence type="ECO:0000256" key="6">
    <source>
        <dbReference type="ARBA" id="ARBA00035502"/>
    </source>
</evidence>
<sequence>MKRVNKERHLGNVSKLFAEFGSLVLANFDSMTARDFAALRKELKGAGCGVSVVKNSIACLALEGSDKGELREKFKGAVFVGYSDNMVTLSKTLHAFMKSRADKVSLICAYDGGQLLSAEQVVFFATLPSLEELRMRIVALVAYGIPMRLANCLKAIGSK</sequence>